<feature type="transmembrane region" description="Helical" evidence="1">
    <location>
        <begin position="6"/>
        <end position="26"/>
    </location>
</feature>
<dbReference type="AlphaFoldDB" id="X1JAL4"/>
<comment type="caution">
    <text evidence="2">The sequence shown here is derived from an EMBL/GenBank/DDBJ whole genome shotgun (WGS) entry which is preliminary data.</text>
</comment>
<feature type="transmembrane region" description="Helical" evidence="1">
    <location>
        <begin position="33"/>
        <end position="55"/>
    </location>
</feature>
<gene>
    <name evidence="2" type="ORF">S03H2_71536</name>
</gene>
<dbReference type="EMBL" id="BARU01047928">
    <property type="protein sequence ID" value="GAH91756.1"/>
    <property type="molecule type" value="Genomic_DNA"/>
</dbReference>
<evidence type="ECO:0000256" key="1">
    <source>
        <dbReference type="SAM" id="Phobius"/>
    </source>
</evidence>
<keyword evidence="1" id="KW-1133">Transmembrane helix</keyword>
<accession>X1JAL4</accession>
<reference evidence="2" key="1">
    <citation type="journal article" date="2014" name="Front. Microbiol.">
        <title>High frequency of phylogenetically diverse reductive dehalogenase-homologous genes in deep subseafloor sedimentary metagenomes.</title>
        <authorList>
            <person name="Kawai M."/>
            <person name="Futagami T."/>
            <person name="Toyoda A."/>
            <person name="Takaki Y."/>
            <person name="Nishi S."/>
            <person name="Hori S."/>
            <person name="Arai W."/>
            <person name="Tsubouchi T."/>
            <person name="Morono Y."/>
            <person name="Uchiyama I."/>
            <person name="Ito T."/>
            <person name="Fujiyama A."/>
            <person name="Inagaki F."/>
            <person name="Takami H."/>
        </authorList>
    </citation>
    <scope>NUCLEOTIDE SEQUENCE</scope>
    <source>
        <strain evidence="2">Expedition CK06-06</strain>
    </source>
</reference>
<protein>
    <submittedName>
        <fullName evidence="2">Uncharacterized protein</fullName>
    </submittedName>
</protein>
<feature type="non-terminal residue" evidence="2">
    <location>
        <position position="1"/>
    </location>
</feature>
<sequence>NIFFIVIPPIPPWLSFLLIIALIIIFSKKELDIVLFIGAYVLIAGGFLGLIGGFAGRD</sequence>
<name>X1JAL4_9ZZZZ</name>
<keyword evidence="1" id="KW-0472">Membrane</keyword>
<organism evidence="2">
    <name type="scientific">marine sediment metagenome</name>
    <dbReference type="NCBI Taxonomy" id="412755"/>
    <lineage>
        <taxon>unclassified sequences</taxon>
        <taxon>metagenomes</taxon>
        <taxon>ecological metagenomes</taxon>
    </lineage>
</organism>
<evidence type="ECO:0000313" key="2">
    <source>
        <dbReference type="EMBL" id="GAH91756.1"/>
    </source>
</evidence>
<keyword evidence="1" id="KW-0812">Transmembrane</keyword>
<proteinExistence type="predicted"/>